<dbReference type="AlphaFoldDB" id="A0A381RRR3"/>
<organism evidence="2">
    <name type="scientific">marine metagenome</name>
    <dbReference type="NCBI Taxonomy" id="408172"/>
    <lineage>
        <taxon>unclassified sequences</taxon>
        <taxon>metagenomes</taxon>
        <taxon>ecological metagenomes</taxon>
    </lineage>
</organism>
<reference evidence="2" key="1">
    <citation type="submission" date="2018-05" db="EMBL/GenBank/DDBJ databases">
        <authorList>
            <person name="Lanie J.A."/>
            <person name="Ng W.-L."/>
            <person name="Kazmierczak K.M."/>
            <person name="Andrzejewski T.M."/>
            <person name="Davidsen T.M."/>
            <person name="Wayne K.J."/>
            <person name="Tettelin H."/>
            <person name="Glass J.I."/>
            <person name="Rusch D."/>
            <person name="Podicherti R."/>
            <person name="Tsui H.-C.T."/>
            <person name="Winkler M.E."/>
        </authorList>
    </citation>
    <scope>NUCLEOTIDE SEQUENCE</scope>
</reference>
<evidence type="ECO:0000256" key="1">
    <source>
        <dbReference type="SAM" id="MobiDB-lite"/>
    </source>
</evidence>
<name>A0A381RRR3_9ZZZZ</name>
<accession>A0A381RRR3</accession>
<dbReference type="EMBL" id="UINC01002174">
    <property type="protein sequence ID" value="SUZ93759.1"/>
    <property type="molecule type" value="Genomic_DNA"/>
</dbReference>
<proteinExistence type="predicted"/>
<evidence type="ECO:0000313" key="2">
    <source>
        <dbReference type="EMBL" id="SUZ93759.1"/>
    </source>
</evidence>
<protein>
    <submittedName>
        <fullName evidence="2">Uncharacterized protein</fullName>
    </submittedName>
</protein>
<feature type="region of interest" description="Disordered" evidence="1">
    <location>
        <begin position="37"/>
        <end position="106"/>
    </location>
</feature>
<gene>
    <name evidence="2" type="ORF">METZ01_LOCUS46613</name>
</gene>
<sequence>MMITDKTYIIKYVMYLFFLFLLAAPVSMIHAQDVDEEGEMFWGDEEEDEEGEYEEDEEYMEEDEEEYEDEEEEYEDEEGDEDYYEGDEEDEEEEIDYEEEDDYDSEDVGLADEAETMGWSIDISGSSPRFVNESLMTWNSSINLRASVEAPFLMQVMGMKFRFGAEFGNYGFEDALPPKTGELKGITAMGITSFPIGPGKIKVGIGIIGSSVGSMFESSYGIKLGSLSVRVGVRYAKVLTPGADVKEAFILEPETLNWMDGLVAVGINL</sequence>